<gene>
    <name evidence="1" type="ORF">Y882_14420</name>
</gene>
<evidence type="ECO:0000313" key="1">
    <source>
        <dbReference type="EMBL" id="KLD62861.1"/>
    </source>
</evidence>
<protein>
    <submittedName>
        <fullName evidence="1">Transcriptional regulator</fullName>
    </submittedName>
</protein>
<dbReference type="OrthoDB" id="5772151at2"/>
<reference evidence="1 2" key="1">
    <citation type="journal article" date="2015" name="Antonie Van Leeuwenhoek">
        <title>A phylogenomic and molecular marker based taxonomic framework for the order Xanthomonadales: proposal to transfer the families Algiphilaceae and Solimonadaceae to the order Nevskiales ord. nov. and to create a new family within the order Xanthomonadales, the family Rhodanobacteraceae fam. nov., containing the genus Rhodanobacter and its closest relatives.</title>
        <authorList>
            <person name="Naushad S."/>
            <person name="Adeolu M."/>
            <person name="Wong S."/>
            <person name="Sohail M."/>
            <person name="Schellhorn H.E."/>
            <person name="Gupta R.S."/>
        </authorList>
    </citation>
    <scope>NUCLEOTIDE SEQUENCE [LARGE SCALE GENOMIC DNA]</scope>
    <source>
        <strain evidence="1 2">DSM 16301</strain>
    </source>
</reference>
<comment type="caution">
    <text evidence="1">The sequence shown here is derived from an EMBL/GenBank/DDBJ whole genome shotgun (WGS) entry which is preliminary data.</text>
</comment>
<sequence>MNYPVAMARTDGVVMLTCRDIPEFATVGDDEPEALLNAIDGLETALMGYMQDREPIPAASAAKRGERIVRLPALTVAKLGLYEAMLDNNMRKADLARLLGVHMPQVDRILDLRHATKIDQVEHALGLLGRRIELTVQAA</sequence>
<dbReference type="RefSeq" id="WP_046972565.1">
    <property type="nucleotide sequence ID" value="NZ_JPLA01000041.1"/>
</dbReference>
<name>A0A0G9H040_9GAMM</name>
<dbReference type="InterPro" id="IPR035069">
    <property type="entry name" value="TTHA1013/TTHA0281-like"/>
</dbReference>
<dbReference type="PATRIC" id="fig|1440762.4.peg.2608"/>
<dbReference type="EMBL" id="JPLA01000041">
    <property type="protein sequence ID" value="KLD62861.1"/>
    <property type="molecule type" value="Genomic_DNA"/>
</dbReference>
<dbReference type="SUPFAM" id="SSF143100">
    <property type="entry name" value="TTHA1013/TTHA0281-like"/>
    <property type="match status" value="1"/>
</dbReference>
<dbReference type="AlphaFoldDB" id="A0A0G9H040"/>
<accession>A0A0G9H040</accession>
<evidence type="ECO:0000313" key="2">
    <source>
        <dbReference type="Proteomes" id="UP000035481"/>
    </source>
</evidence>
<proteinExistence type="predicted"/>
<dbReference type="Proteomes" id="UP000035481">
    <property type="component" value="Unassembled WGS sequence"/>
</dbReference>
<organism evidence="1 2">
    <name type="scientific">Dyella japonica DSM 16301</name>
    <dbReference type="NCBI Taxonomy" id="1440762"/>
    <lineage>
        <taxon>Bacteria</taxon>
        <taxon>Pseudomonadati</taxon>
        <taxon>Pseudomonadota</taxon>
        <taxon>Gammaproteobacteria</taxon>
        <taxon>Lysobacterales</taxon>
        <taxon>Rhodanobacteraceae</taxon>
        <taxon>Dyella</taxon>
    </lineage>
</organism>
<dbReference type="Gene3D" id="3.30.160.250">
    <property type="match status" value="1"/>
</dbReference>